<proteinExistence type="predicted"/>
<evidence type="ECO:0000256" key="1">
    <source>
        <dbReference type="ARBA" id="ARBA00022729"/>
    </source>
</evidence>
<reference evidence="3" key="1">
    <citation type="submission" date="2020-06" db="EMBL/GenBank/DDBJ databases">
        <title>Paenibacillus sp. nov., isolated from soil.</title>
        <authorList>
            <person name="Seo Y.L."/>
        </authorList>
    </citation>
    <scope>NUCLEOTIDE SEQUENCE [LARGE SCALE GENOMIC DNA]</scope>
    <source>
        <strain evidence="3">JW14</strain>
    </source>
</reference>
<dbReference type="PROSITE" id="PS51272">
    <property type="entry name" value="SLH"/>
    <property type="match status" value="3"/>
</dbReference>
<dbReference type="RefSeq" id="WP_175371469.1">
    <property type="nucleotide sequence ID" value="NZ_JABWCS010000205.1"/>
</dbReference>
<dbReference type="PANTHER" id="PTHR43308:SF5">
    <property type="entry name" value="S-LAYER PROTEIN _ PEPTIDOGLYCAN ENDO-BETA-N-ACETYLGLUCOSAMINIDASE"/>
    <property type="match status" value="1"/>
</dbReference>
<accession>A0A850EMC7</accession>
<comment type="caution">
    <text evidence="3">The sequence shown here is derived from an EMBL/GenBank/DDBJ whole genome shotgun (WGS) entry which is preliminary data.</text>
</comment>
<dbReference type="Proteomes" id="UP000564806">
    <property type="component" value="Unassembled WGS sequence"/>
</dbReference>
<sequence>MKRKISMWTALFLAGELLLGSVSTSFGIGSSAVYAASEFGINVSPGPGAAFVNVNTTLRLSFDRVVNPQAGEISITPKGASTPFVTIPIGSYGLIGTSKDYELKWGAGQLLAPNKTYTVTIPKGVFKDADGNESGLTVWDFTTAPESNKEITASEFSPANNARVDAGTLAQISLRLNKKLLPGGGSVKLISSADNSTVQSFKMVDGEPGVDIKSSADATSVTLTLANKLKVGANYYVLIDAYAFRDDDFRTFAGISDGSVWAFSTKAVADFPVTPYPANGAGEVSTTGALALTFDRPMKPVSGVITVAAGGVLDGRTRWLDVNSTGVTGGGSNVITLNPASTASPLLNGTAYTVTIPQGSFYDQDGNVFPASGPYTWSFTTVSQAGPSVSSLNPSDRSEGVAINKTFAITFSRDVNFNGSIANGVSLYKSNGVKVPASVTKGTTAREYLITPAATLDGDTTYYIDIAKGAFTDATDSKILYDGLSGKSSWSFRTAVIDKTAPQLSSSQLENNRTIRLRYNKSLNSSTGLLTSSFTVTVNDEKRPIDSVYIQGDSVFVVLSTGVAVGQVVKVTYSGGLRTIQDTSGNAASTFSSREVTNTVESSMPTPKDGRISGRSVVLNFNDTLKSVNSYAYSQFAVTADGYSLGISSISSSGNTVYLTVNSDAGNGTVVRVSYNASSYPLQNQFGQNIADFSEFFIRNTNDTIPPEFQGATGAGNKITLSYNEGLSTTNLPMNSQFSVLVGNTPNYVTNVAVSGSQVILTLQSALAVNKDATVSYVPGTSGISDLNGNRAAYINLQPVTVSSTTAVSEITSATVDADELIVTFNKNMQASSTLYNNQFGVRVDGSTVGVQSYALSGTTLKLVLSTVVKSGQKVDMSYMIGSGLIKDLNGNSLASFNGLTVQNLTGTTSGNGNRPAYLGTLAASEFGMEYALLKSDSASVADDRSLYNQSVKRYSLTSDRVAASYEYLDKAGSPILAFEVPATERSAYVSIPLKPLLDAVNRNKNAKLIIRFGENLYSIALSDIDMNNLVTTLIADASSVSLVLRMESVPGGTFAPFEQKLQGQGLQPITGLMDVRMTAVTGSNFSNSQPVNVKGEYTVRTTASLNSAQTSAARLDLTYYDAVYLPTKVSKSGNYTLLRALIPGNLVVGTFLSTRTFTDMGNHWSNSVVAELAAKNIIDSSYGSTFKPGQKITRAEFAVMLSRGLGLQGDRDAAGRFRDVQPSTQTGDYIGAAAKAGIITGNTDATFRPNDYITREQMAIMMIRAMEYTGNYITLTGTPSGALSIFKDKAKIQNMSAEFVAKAVQAGIILGMPGGTFLPQGNATRAEGAVMLQRMLSKAGYL</sequence>
<dbReference type="Pfam" id="PF13205">
    <property type="entry name" value="Big_5"/>
    <property type="match status" value="3"/>
</dbReference>
<dbReference type="InterPro" id="IPR028059">
    <property type="entry name" value="SWM_rpt"/>
</dbReference>
<protein>
    <submittedName>
        <fullName evidence="3">Ig-like domain-containing protein</fullName>
    </submittedName>
</protein>
<feature type="domain" description="SLH" evidence="2">
    <location>
        <begin position="1153"/>
        <end position="1216"/>
    </location>
</feature>
<dbReference type="Pfam" id="PF13753">
    <property type="entry name" value="SWM_repeat"/>
    <property type="match status" value="4"/>
</dbReference>
<dbReference type="EMBL" id="JABWCS010000205">
    <property type="protein sequence ID" value="NUU60910.1"/>
    <property type="molecule type" value="Genomic_DNA"/>
</dbReference>
<keyword evidence="1" id="KW-0732">Signal</keyword>
<dbReference type="InterPro" id="IPR001119">
    <property type="entry name" value="SLH_dom"/>
</dbReference>
<dbReference type="InterPro" id="IPR032812">
    <property type="entry name" value="SbsA_Ig"/>
</dbReference>
<dbReference type="PANTHER" id="PTHR43308">
    <property type="entry name" value="OUTER MEMBRANE PROTEIN ALPHA-RELATED"/>
    <property type="match status" value="1"/>
</dbReference>
<evidence type="ECO:0000313" key="3">
    <source>
        <dbReference type="EMBL" id="NUU60910.1"/>
    </source>
</evidence>
<feature type="domain" description="SLH" evidence="2">
    <location>
        <begin position="1218"/>
        <end position="1277"/>
    </location>
</feature>
<keyword evidence="4" id="KW-1185">Reference proteome</keyword>
<name>A0A850EMC7_9BACL</name>
<dbReference type="InterPro" id="IPR051465">
    <property type="entry name" value="Cell_Envelope_Struct_Comp"/>
</dbReference>
<evidence type="ECO:0000313" key="4">
    <source>
        <dbReference type="Proteomes" id="UP000564806"/>
    </source>
</evidence>
<dbReference type="InterPro" id="IPR014755">
    <property type="entry name" value="Cu-Rt/internalin_Ig-like"/>
</dbReference>
<dbReference type="InterPro" id="IPR011801">
    <property type="entry name" value="Swm_rep_I_cyn"/>
</dbReference>
<dbReference type="Pfam" id="PF00395">
    <property type="entry name" value="SLH"/>
    <property type="match status" value="3"/>
</dbReference>
<gene>
    <name evidence="3" type="ORF">HPT30_11185</name>
</gene>
<evidence type="ECO:0000259" key="2">
    <source>
        <dbReference type="PROSITE" id="PS51272"/>
    </source>
</evidence>
<dbReference type="NCBIfam" id="TIGR02059">
    <property type="entry name" value="swm_rep_I"/>
    <property type="match status" value="3"/>
</dbReference>
<dbReference type="Gene3D" id="2.60.40.1220">
    <property type="match status" value="2"/>
</dbReference>
<organism evidence="3 4">
    <name type="scientific">Paenibacillus agri</name>
    <dbReference type="NCBI Taxonomy" id="2744309"/>
    <lineage>
        <taxon>Bacteria</taxon>
        <taxon>Bacillati</taxon>
        <taxon>Bacillota</taxon>
        <taxon>Bacilli</taxon>
        <taxon>Bacillales</taxon>
        <taxon>Paenibacillaceae</taxon>
        <taxon>Paenibacillus</taxon>
    </lineage>
</organism>
<feature type="domain" description="SLH" evidence="2">
    <location>
        <begin position="1284"/>
        <end position="1343"/>
    </location>
</feature>